<evidence type="ECO:0000256" key="4">
    <source>
        <dbReference type="SAM" id="MobiDB-lite"/>
    </source>
</evidence>
<dbReference type="OrthoDB" id="1932291at2759"/>
<proteinExistence type="inferred from homology"/>
<evidence type="ECO:0000313" key="6">
    <source>
        <dbReference type="Proteomes" id="UP000623129"/>
    </source>
</evidence>
<dbReference type="PANTHER" id="PTHR34224:SF4">
    <property type="entry name" value="INTERACTOR OF CONSTITUTIVE ACTIVE ROPS 2, CHLOROPLASTIC"/>
    <property type="match status" value="1"/>
</dbReference>
<evidence type="ECO:0000256" key="1">
    <source>
        <dbReference type="ARBA" id="ARBA00009778"/>
    </source>
</evidence>
<feature type="region of interest" description="Disordered" evidence="4">
    <location>
        <begin position="1"/>
        <end position="103"/>
    </location>
</feature>
<feature type="compositionally biased region" description="Basic residues" evidence="4">
    <location>
        <begin position="12"/>
        <end position="21"/>
    </location>
</feature>
<feature type="compositionally biased region" description="Basic and acidic residues" evidence="4">
    <location>
        <begin position="70"/>
        <end position="88"/>
    </location>
</feature>
<feature type="coiled-coil region" evidence="3">
    <location>
        <begin position="390"/>
        <end position="505"/>
    </location>
</feature>
<feature type="coiled-coil region" evidence="3">
    <location>
        <begin position="315"/>
        <end position="363"/>
    </location>
</feature>
<feature type="compositionally biased region" description="Polar residues" evidence="4">
    <location>
        <begin position="46"/>
        <end position="60"/>
    </location>
</feature>
<evidence type="ECO:0000256" key="3">
    <source>
        <dbReference type="SAM" id="Coils"/>
    </source>
</evidence>
<reference evidence="5" key="1">
    <citation type="submission" date="2020-01" db="EMBL/GenBank/DDBJ databases">
        <title>Genome sequence of Kobresia littledalei, the first chromosome-level genome in the family Cyperaceae.</title>
        <authorList>
            <person name="Qu G."/>
        </authorList>
    </citation>
    <scope>NUCLEOTIDE SEQUENCE</scope>
    <source>
        <strain evidence="5">C.B.Clarke</strain>
        <tissue evidence="5">Leaf</tissue>
    </source>
</reference>
<comment type="caution">
    <text evidence="5">The sequence shown here is derived from an EMBL/GenBank/DDBJ whole genome shotgun (WGS) entry which is preliminary data.</text>
</comment>
<dbReference type="AlphaFoldDB" id="A0A833RE38"/>
<keyword evidence="6" id="KW-1185">Reference proteome</keyword>
<dbReference type="InterPro" id="IPR029688">
    <property type="entry name" value="ICR"/>
</dbReference>
<organism evidence="5 6">
    <name type="scientific">Carex littledalei</name>
    <dbReference type="NCBI Taxonomy" id="544730"/>
    <lineage>
        <taxon>Eukaryota</taxon>
        <taxon>Viridiplantae</taxon>
        <taxon>Streptophyta</taxon>
        <taxon>Embryophyta</taxon>
        <taxon>Tracheophyta</taxon>
        <taxon>Spermatophyta</taxon>
        <taxon>Magnoliopsida</taxon>
        <taxon>Liliopsida</taxon>
        <taxon>Poales</taxon>
        <taxon>Cyperaceae</taxon>
        <taxon>Cyperoideae</taxon>
        <taxon>Cariceae</taxon>
        <taxon>Carex</taxon>
        <taxon>Carex subgen. Euthyceras</taxon>
    </lineage>
</organism>
<evidence type="ECO:0000313" key="5">
    <source>
        <dbReference type="EMBL" id="KAF3337012.1"/>
    </source>
</evidence>
<name>A0A833RE38_9POAL</name>
<keyword evidence="2 3" id="KW-0175">Coiled coil</keyword>
<sequence length="573" mass="64221">MRRLGQGEVRRGAARARRRRGRGDAETRPSRNGSASEVPQKPSPATPRSTRGNKSGSEIDTSGAALARTSSDRSPKVTERRSPRSPAKDKKRPSKISELESQISNLKDEVKKVKDELTSSEACKTKAVQEAESANEQLTAVTVKLEESQRQLMDFSAAEEARLMELGKISQEKELALQSELEAMQKQQLADKTEIQVLKQQLDTLAESDANHSKRLEEFKIELQSLKEELHVRADTIDRLQVHVIEVEKARMETKEESDERGRQLEIAKTAIEKLQETICFKETELEASRAKASSLEEAVNKSHEADGENEAVVNSVLQVEIERLRSDLEAALNINTNLEEKVNQLQTEHENKDSEINNLKKVIEEKRPEHITESEAIPAPIQAELETKLMKAITDVAELKASLMDKENELQNLLEENETLKSEVSKKDGESMKKYETVVAELELAKAAEQDTRMRLGYVTEEADKSSRRAARVTEQLDAAQAVNSEMESELRRLRVQSDQWRKAAEAAAAALTGNNNGRLIERSGSLDPDYNSIGGKMMNSPFSDDLEFESPKKKNSGVLRRMSGLWKKSPK</sequence>
<gene>
    <name evidence="5" type="ORF">FCM35_KLT19598</name>
</gene>
<dbReference type="Proteomes" id="UP000623129">
    <property type="component" value="Unassembled WGS sequence"/>
</dbReference>
<dbReference type="EMBL" id="SWLB01000007">
    <property type="protein sequence ID" value="KAF3337012.1"/>
    <property type="molecule type" value="Genomic_DNA"/>
</dbReference>
<comment type="similarity">
    <text evidence="1">Belongs to the ICR family.</text>
</comment>
<feature type="region of interest" description="Disordered" evidence="4">
    <location>
        <begin position="532"/>
        <end position="573"/>
    </location>
</feature>
<evidence type="ECO:0000256" key="2">
    <source>
        <dbReference type="ARBA" id="ARBA00023054"/>
    </source>
</evidence>
<protein>
    <submittedName>
        <fullName evidence="5">Interactor of constitutive active ROPs 2</fullName>
    </submittedName>
</protein>
<dbReference type="PANTHER" id="PTHR34224">
    <property type="entry name" value="INTERACTOR OF CONSTITUTIVE ACTIVE ROPS 2, CHLOROPLASTIC-RELATED"/>
    <property type="match status" value="1"/>
</dbReference>
<accession>A0A833RE38</accession>